<evidence type="ECO:0000256" key="1">
    <source>
        <dbReference type="ARBA" id="ARBA00000085"/>
    </source>
</evidence>
<proteinExistence type="predicted"/>
<dbReference type="InterPro" id="IPR050482">
    <property type="entry name" value="Sensor_HK_TwoCompSys"/>
</dbReference>
<keyword evidence="5" id="KW-0547">Nucleotide-binding</keyword>
<dbReference type="InterPro" id="IPR036890">
    <property type="entry name" value="HATPase_C_sf"/>
</dbReference>
<name>A0A967B7M5_9MICO</name>
<keyword evidence="9" id="KW-0472">Membrane</keyword>
<comment type="caution">
    <text evidence="12">The sequence shown here is derived from an EMBL/GenBank/DDBJ whole genome shotgun (WGS) entry which is preliminary data.</text>
</comment>
<feature type="transmembrane region" description="Helical" evidence="9">
    <location>
        <begin position="129"/>
        <end position="148"/>
    </location>
</feature>
<keyword evidence="9" id="KW-0812">Transmembrane</keyword>
<comment type="catalytic activity">
    <reaction evidence="1">
        <text>ATP + protein L-histidine = ADP + protein N-phospho-L-histidine.</text>
        <dbReference type="EC" id="2.7.13.3"/>
    </reaction>
</comment>
<dbReference type="EC" id="2.7.13.3" evidence="2"/>
<feature type="domain" description="Histidine kinase/HSP90-like ATPase" evidence="10">
    <location>
        <begin position="277"/>
        <end position="351"/>
    </location>
</feature>
<evidence type="ECO:0000256" key="9">
    <source>
        <dbReference type="SAM" id="Phobius"/>
    </source>
</evidence>
<evidence type="ECO:0000259" key="10">
    <source>
        <dbReference type="Pfam" id="PF02518"/>
    </source>
</evidence>
<keyword evidence="9" id="KW-1133">Transmembrane helix</keyword>
<dbReference type="InterPro" id="IPR003594">
    <property type="entry name" value="HATPase_dom"/>
</dbReference>
<dbReference type="GO" id="GO:0046983">
    <property type="term" value="F:protein dimerization activity"/>
    <property type="evidence" value="ECO:0007669"/>
    <property type="project" value="InterPro"/>
</dbReference>
<keyword evidence="13" id="KW-1185">Reference proteome</keyword>
<feature type="transmembrane region" description="Helical" evidence="9">
    <location>
        <begin position="83"/>
        <end position="99"/>
    </location>
</feature>
<dbReference type="Pfam" id="PF07730">
    <property type="entry name" value="HisKA_3"/>
    <property type="match status" value="1"/>
</dbReference>
<evidence type="ECO:0000256" key="8">
    <source>
        <dbReference type="ARBA" id="ARBA00023012"/>
    </source>
</evidence>
<dbReference type="GO" id="GO:0005524">
    <property type="term" value="F:ATP binding"/>
    <property type="evidence" value="ECO:0007669"/>
    <property type="project" value="UniProtKB-KW"/>
</dbReference>
<dbReference type="SUPFAM" id="SSF55874">
    <property type="entry name" value="ATPase domain of HSP90 chaperone/DNA topoisomerase II/histidine kinase"/>
    <property type="match status" value="1"/>
</dbReference>
<dbReference type="PANTHER" id="PTHR24421">
    <property type="entry name" value="NITRATE/NITRITE SENSOR PROTEIN NARX-RELATED"/>
    <property type="match status" value="1"/>
</dbReference>
<gene>
    <name evidence="12" type="ORF">G9U51_14975</name>
</gene>
<keyword evidence="8" id="KW-0902">Two-component regulatory system</keyword>
<keyword evidence="6" id="KW-0418">Kinase</keyword>
<evidence type="ECO:0000259" key="11">
    <source>
        <dbReference type="Pfam" id="PF07730"/>
    </source>
</evidence>
<protein>
    <recommendedName>
        <fullName evidence="2">histidine kinase</fullName>
        <ecNumber evidence="2">2.7.13.3</ecNumber>
    </recommendedName>
</protein>
<dbReference type="Proteomes" id="UP000744769">
    <property type="component" value="Unassembled WGS sequence"/>
</dbReference>
<evidence type="ECO:0000256" key="7">
    <source>
        <dbReference type="ARBA" id="ARBA00022840"/>
    </source>
</evidence>
<sequence>MARRLLPYVVALPAALALLLDAFGAAPGWWHLIADLVVVLLVLLAARSLVAGVGPPRAALAGVVGVAAVVVALVATAGLWFTAIAWGLIVLAAALAGRLDGRADQALLAGVTAVAVLPPLVAVPDEGPLLAMAMATAVTVAISIGLLVRSHRIGAEQLRRTAVAEERAGMARELHDLVAHEVTGIVVLAQAATMATDEPQTAEVLRRIERSGQTALGQVRSMVRTLRADAGELELRPTGSGVAGLRSLTTDFAAQSTARVVTDLPDELTVEPAVDATVQRVVAEALTNIRRHAAGARQVEVSVRHTGGQVRIRVRNDGTGTGGLGDGSGFGLVGLRERLALVGGSVHAGPDGDDGWLLTAQVPA</sequence>
<feature type="transmembrane region" description="Helical" evidence="9">
    <location>
        <begin position="106"/>
        <end position="123"/>
    </location>
</feature>
<keyword evidence="3" id="KW-0597">Phosphoprotein</keyword>
<dbReference type="InterPro" id="IPR011712">
    <property type="entry name" value="Sig_transdc_His_kin_sub3_dim/P"/>
</dbReference>
<keyword evidence="7" id="KW-0067">ATP-binding</keyword>
<evidence type="ECO:0000256" key="2">
    <source>
        <dbReference type="ARBA" id="ARBA00012438"/>
    </source>
</evidence>
<dbReference type="Gene3D" id="1.20.5.1930">
    <property type="match status" value="1"/>
</dbReference>
<dbReference type="EMBL" id="JAAOIV010000012">
    <property type="protein sequence ID" value="NHN57072.1"/>
    <property type="molecule type" value="Genomic_DNA"/>
</dbReference>
<organism evidence="12 13">
    <name type="scientific">Metallococcus carri</name>
    <dbReference type="NCBI Taxonomy" id="1656884"/>
    <lineage>
        <taxon>Bacteria</taxon>
        <taxon>Bacillati</taxon>
        <taxon>Actinomycetota</taxon>
        <taxon>Actinomycetes</taxon>
        <taxon>Micrococcales</taxon>
        <taxon>Dermacoccaceae</taxon>
        <taxon>Metallococcus</taxon>
    </lineage>
</organism>
<dbReference type="GO" id="GO:0000155">
    <property type="term" value="F:phosphorelay sensor kinase activity"/>
    <property type="evidence" value="ECO:0007669"/>
    <property type="project" value="InterPro"/>
</dbReference>
<dbReference type="AlphaFoldDB" id="A0A967B7M5"/>
<dbReference type="PANTHER" id="PTHR24421:SF10">
    <property type="entry name" value="NITRATE_NITRITE SENSOR PROTEIN NARQ"/>
    <property type="match status" value="1"/>
</dbReference>
<evidence type="ECO:0000256" key="6">
    <source>
        <dbReference type="ARBA" id="ARBA00022777"/>
    </source>
</evidence>
<evidence type="ECO:0000313" key="13">
    <source>
        <dbReference type="Proteomes" id="UP000744769"/>
    </source>
</evidence>
<reference evidence="12" key="1">
    <citation type="submission" date="2020-03" db="EMBL/GenBank/DDBJ databases">
        <title>Draft sequencing of Calidifontibacter sp. DB0510.</title>
        <authorList>
            <person name="Kim D.-U."/>
        </authorList>
    </citation>
    <scope>NUCLEOTIDE SEQUENCE</scope>
    <source>
        <strain evidence="12">DB0510</strain>
    </source>
</reference>
<dbReference type="RefSeq" id="WP_166197978.1">
    <property type="nucleotide sequence ID" value="NZ_JAAOIV010000012.1"/>
</dbReference>
<dbReference type="GO" id="GO:0016020">
    <property type="term" value="C:membrane"/>
    <property type="evidence" value="ECO:0007669"/>
    <property type="project" value="InterPro"/>
</dbReference>
<feature type="domain" description="Signal transduction histidine kinase subgroup 3 dimerisation and phosphoacceptor" evidence="11">
    <location>
        <begin position="166"/>
        <end position="229"/>
    </location>
</feature>
<feature type="transmembrane region" description="Helical" evidence="9">
    <location>
        <begin position="27"/>
        <end position="46"/>
    </location>
</feature>
<keyword evidence="4" id="KW-0808">Transferase</keyword>
<evidence type="ECO:0000256" key="5">
    <source>
        <dbReference type="ARBA" id="ARBA00022741"/>
    </source>
</evidence>
<feature type="transmembrane region" description="Helical" evidence="9">
    <location>
        <begin position="58"/>
        <end position="77"/>
    </location>
</feature>
<evidence type="ECO:0000256" key="3">
    <source>
        <dbReference type="ARBA" id="ARBA00022553"/>
    </source>
</evidence>
<evidence type="ECO:0000313" key="12">
    <source>
        <dbReference type="EMBL" id="NHN57072.1"/>
    </source>
</evidence>
<evidence type="ECO:0000256" key="4">
    <source>
        <dbReference type="ARBA" id="ARBA00022679"/>
    </source>
</evidence>
<accession>A0A967B7M5</accession>
<dbReference type="Pfam" id="PF02518">
    <property type="entry name" value="HATPase_c"/>
    <property type="match status" value="1"/>
</dbReference>
<dbReference type="CDD" id="cd16917">
    <property type="entry name" value="HATPase_UhpB-NarQ-NarX-like"/>
    <property type="match status" value="1"/>
</dbReference>
<dbReference type="Gene3D" id="3.30.565.10">
    <property type="entry name" value="Histidine kinase-like ATPase, C-terminal domain"/>
    <property type="match status" value="1"/>
</dbReference>